<evidence type="ECO:0000313" key="5">
    <source>
        <dbReference type="EMBL" id="UUL81936.1"/>
    </source>
</evidence>
<dbReference type="Proteomes" id="UP001058533">
    <property type="component" value="Chromosome"/>
</dbReference>
<dbReference type="Pfam" id="PF02545">
    <property type="entry name" value="Maf"/>
    <property type="match status" value="1"/>
</dbReference>
<comment type="catalytic activity">
    <reaction evidence="4">
        <text>a ribonucleoside 5'-triphosphate + H2O = a ribonucleoside 5'-phosphate + diphosphate + H(+)</text>
        <dbReference type="Rhea" id="RHEA:23996"/>
        <dbReference type="ChEBI" id="CHEBI:15377"/>
        <dbReference type="ChEBI" id="CHEBI:15378"/>
        <dbReference type="ChEBI" id="CHEBI:33019"/>
        <dbReference type="ChEBI" id="CHEBI:58043"/>
        <dbReference type="ChEBI" id="CHEBI:61557"/>
        <dbReference type="EC" id="3.6.1.9"/>
    </reaction>
</comment>
<comment type="cofactor">
    <cofactor evidence="1 4">
        <name>a divalent metal cation</name>
        <dbReference type="ChEBI" id="CHEBI:60240"/>
    </cofactor>
</comment>
<reference evidence="5" key="1">
    <citation type="submission" date="2022-07" db="EMBL/GenBank/DDBJ databases">
        <title>Sphingomonas sp. nov., a novel bacterium isolated from the north slope of the Mount Everest.</title>
        <authorList>
            <person name="Cui X."/>
            <person name="Liu Y."/>
        </authorList>
    </citation>
    <scope>NUCLEOTIDE SEQUENCE</scope>
    <source>
        <strain evidence="5">S5-59</strain>
    </source>
</reference>
<comment type="similarity">
    <text evidence="4">Belongs to the Maf family.</text>
</comment>
<comment type="function">
    <text evidence="4">Nucleoside triphosphate pyrophosphatase. May have a dual role in cell division arrest and in preventing the incorporation of modified nucleotides into cellular nucleic acids.</text>
</comment>
<dbReference type="Gene3D" id="3.90.950.10">
    <property type="match status" value="1"/>
</dbReference>
<dbReference type="PANTHER" id="PTHR43213:SF5">
    <property type="entry name" value="BIFUNCTIONAL DTTP_UTP PYROPHOSPHATASE_METHYLTRANSFERASE PROTEIN-RELATED"/>
    <property type="match status" value="1"/>
</dbReference>
<dbReference type="HAMAP" id="MF_00528">
    <property type="entry name" value="Maf"/>
    <property type="match status" value="1"/>
</dbReference>
<evidence type="ECO:0000256" key="1">
    <source>
        <dbReference type="ARBA" id="ARBA00001968"/>
    </source>
</evidence>
<proteinExistence type="inferred from homology"/>
<name>A0ABY5L6Z6_9SPHN</name>
<comment type="catalytic activity">
    <reaction evidence="4">
        <text>a 2'-deoxyribonucleoside 5'-triphosphate + H2O = a 2'-deoxyribonucleoside 5'-phosphate + diphosphate + H(+)</text>
        <dbReference type="Rhea" id="RHEA:44644"/>
        <dbReference type="ChEBI" id="CHEBI:15377"/>
        <dbReference type="ChEBI" id="CHEBI:15378"/>
        <dbReference type="ChEBI" id="CHEBI:33019"/>
        <dbReference type="ChEBI" id="CHEBI:61560"/>
        <dbReference type="ChEBI" id="CHEBI:65317"/>
        <dbReference type="EC" id="3.6.1.9"/>
    </reaction>
</comment>
<dbReference type="InterPro" id="IPR003697">
    <property type="entry name" value="Maf-like"/>
</dbReference>
<sequence length="198" mass="20829">MTLILASKSASRRAMLTAAAVPHEAVAAQVDEDAAKASFAAQGLSARDTADALAELKASKVSRLAGAGLVLGCDSVVALADGSLIDKPVDRADAAAQLRRMAGATHELYSAAVIVENGHPVWRHVDRARLTVRPLSDAFIEAYLDAEWPAIAGCVGCYRIEGPGVQLFSRIEGSHFTILGLPMLPLVDYLRVRGVLTA</sequence>
<feature type="active site" description="Proton acceptor" evidence="4">
    <location>
        <position position="74"/>
    </location>
</feature>
<dbReference type="EC" id="3.6.1.9" evidence="4"/>
<keyword evidence="4" id="KW-0963">Cytoplasm</keyword>
<evidence type="ECO:0000313" key="6">
    <source>
        <dbReference type="Proteomes" id="UP001058533"/>
    </source>
</evidence>
<protein>
    <recommendedName>
        <fullName evidence="4">Nucleoside triphosphate pyrophosphatase</fullName>
        <ecNumber evidence="4">3.6.1.9</ecNumber>
    </recommendedName>
    <alternativeName>
        <fullName evidence="4">Nucleotide pyrophosphatase</fullName>
        <shortName evidence="4">Nucleotide PPase</shortName>
    </alternativeName>
</protein>
<dbReference type="CDD" id="cd00555">
    <property type="entry name" value="Maf"/>
    <property type="match status" value="1"/>
</dbReference>
<keyword evidence="6" id="KW-1185">Reference proteome</keyword>
<dbReference type="SUPFAM" id="SSF52972">
    <property type="entry name" value="ITPase-like"/>
    <property type="match status" value="1"/>
</dbReference>
<organism evidence="5 6">
    <name type="scientific">Sphingomonas qomolangmaensis</name>
    <dbReference type="NCBI Taxonomy" id="2918765"/>
    <lineage>
        <taxon>Bacteria</taxon>
        <taxon>Pseudomonadati</taxon>
        <taxon>Pseudomonadota</taxon>
        <taxon>Alphaproteobacteria</taxon>
        <taxon>Sphingomonadales</taxon>
        <taxon>Sphingomonadaceae</taxon>
        <taxon>Sphingomonas</taxon>
    </lineage>
</organism>
<keyword evidence="2 4" id="KW-0378">Hydrolase</keyword>
<comment type="subcellular location">
    <subcellularLocation>
        <location evidence="4">Cytoplasm</location>
    </subcellularLocation>
</comment>
<evidence type="ECO:0000256" key="3">
    <source>
        <dbReference type="ARBA" id="ARBA00023080"/>
    </source>
</evidence>
<dbReference type="PIRSF" id="PIRSF006305">
    <property type="entry name" value="Maf"/>
    <property type="match status" value="1"/>
</dbReference>
<evidence type="ECO:0000256" key="2">
    <source>
        <dbReference type="ARBA" id="ARBA00022801"/>
    </source>
</evidence>
<dbReference type="EMBL" id="CP101740">
    <property type="protein sequence ID" value="UUL81936.1"/>
    <property type="molecule type" value="Genomic_DNA"/>
</dbReference>
<gene>
    <name evidence="5" type="ORF">NMP03_12145</name>
</gene>
<evidence type="ECO:0000256" key="4">
    <source>
        <dbReference type="HAMAP-Rule" id="MF_00528"/>
    </source>
</evidence>
<dbReference type="RefSeq" id="WP_256505686.1">
    <property type="nucleotide sequence ID" value="NZ_CP101740.1"/>
</dbReference>
<keyword evidence="3 4" id="KW-0546">Nucleotide metabolism</keyword>
<accession>A0ABY5L6Z6</accession>
<dbReference type="PANTHER" id="PTHR43213">
    <property type="entry name" value="BIFUNCTIONAL DTTP/UTP PYROPHOSPHATASE/METHYLTRANSFERASE PROTEIN-RELATED"/>
    <property type="match status" value="1"/>
</dbReference>
<comment type="caution">
    <text evidence="4">Lacks conserved residue(s) required for the propagation of feature annotation.</text>
</comment>
<dbReference type="InterPro" id="IPR029001">
    <property type="entry name" value="ITPase-like_fam"/>
</dbReference>